<feature type="region of interest" description="Disordered" evidence="1">
    <location>
        <begin position="146"/>
        <end position="186"/>
    </location>
</feature>
<dbReference type="EMBL" id="JARJCM010000030">
    <property type="protein sequence ID" value="KAJ7038746.1"/>
    <property type="molecule type" value="Genomic_DNA"/>
</dbReference>
<comment type="caution">
    <text evidence="2">The sequence shown here is derived from an EMBL/GenBank/DDBJ whole genome shotgun (WGS) entry which is preliminary data.</text>
</comment>
<proteinExistence type="predicted"/>
<accession>A0AAD6T2W6</accession>
<feature type="compositionally biased region" description="Acidic residues" evidence="1">
    <location>
        <begin position="147"/>
        <end position="160"/>
    </location>
</feature>
<reference evidence="2" key="1">
    <citation type="submission" date="2023-03" db="EMBL/GenBank/DDBJ databases">
        <title>Massive genome expansion in bonnet fungi (Mycena s.s.) driven by repeated elements and novel gene families across ecological guilds.</title>
        <authorList>
            <consortium name="Lawrence Berkeley National Laboratory"/>
            <person name="Harder C.B."/>
            <person name="Miyauchi S."/>
            <person name="Viragh M."/>
            <person name="Kuo A."/>
            <person name="Thoen E."/>
            <person name="Andreopoulos B."/>
            <person name="Lu D."/>
            <person name="Skrede I."/>
            <person name="Drula E."/>
            <person name="Henrissat B."/>
            <person name="Morin E."/>
            <person name="Kohler A."/>
            <person name="Barry K."/>
            <person name="LaButti K."/>
            <person name="Morin E."/>
            <person name="Salamov A."/>
            <person name="Lipzen A."/>
            <person name="Mereny Z."/>
            <person name="Hegedus B."/>
            <person name="Baldrian P."/>
            <person name="Stursova M."/>
            <person name="Weitz H."/>
            <person name="Taylor A."/>
            <person name="Grigoriev I.V."/>
            <person name="Nagy L.G."/>
            <person name="Martin F."/>
            <person name="Kauserud H."/>
        </authorList>
    </citation>
    <scope>NUCLEOTIDE SEQUENCE</scope>
    <source>
        <strain evidence="2">CBHHK200</strain>
    </source>
</reference>
<name>A0AAD6T2W6_9AGAR</name>
<evidence type="ECO:0000313" key="3">
    <source>
        <dbReference type="Proteomes" id="UP001218188"/>
    </source>
</evidence>
<dbReference type="AlphaFoldDB" id="A0AAD6T2W6"/>
<gene>
    <name evidence="2" type="ORF">C8F04DRAFT_1255666</name>
</gene>
<evidence type="ECO:0000313" key="2">
    <source>
        <dbReference type="EMBL" id="KAJ7038746.1"/>
    </source>
</evidence>
<protein>
    <submittedName>
        <fullName evidence="2">Uncharacterized protein</fullName>
    </submittedName>
</protein>
<dbReference type="Proteomes" id="UP001218188">
    <property type="component" value="Unassembled WGS sequence"/>
</dbReference>
<organism evidence="2 3">
    <name type="scientific">Mycena alexandri</name>
    <dbReference type="NCBI Taxonomy" id="1745969"/>
    <lineage>
        <taxon>Eukaryota</taxon>
        <taxon>Fungi</taxon>
        <taxon>Dikarya</taxon>
        <taxon>Basidiomycota</taxon>
        <taxon>Agaricomycotina</taxon>
        <taxon>Agaricomycetes</taxon>
        <taxon>Agaricomycetidae</taxon>
        <taxon>Agaricales</taxon>
        <taxon>Marasmiineae</taxon>
        <taxon>Mycenaceae</taxon>
        <taxon>Mycena</taxon>
    </lineage>
</organism>
<sequence>MLQLGVHEIRLDTTVGTLRDRSVGWVVQAIEDLSDPAVVTKAWEMCTVGEWNLSQASLTSPAALSVLRELCTTNPILYDALNQASTSAIIVGGDVEEPMYPSGVYDDCDVPLDVVADAVTSGGSNIAANFAVDENSGITRSGIAEVSDAEDDESDFEVDSEPVALGRGQRKKTVARRYQGPAWEEH</sequence>
<keyword evidence="3" id="KW-1185">Reference proteome</keyword>
<evidence type="ECO:0000256" key="1">
    <source>
        <dbReference type="SAM" id="MobiDB-lite"/>
    </source>
</evidence>